<keyword evidence="1 3" id="KW-0378">Hydrolase</keyword>
<dbReference type="KEGG" id="atq:GH723_09640"/>
<dbReference type="AlphaFoldDB" id="A0A5Q2REJ2"/>
<dbReference type="InterPro" id="IPR050266">
    <property type="entry name" value="AB_hydrolase_sf"/>
</dbReference>
<evidence type="ECO:0000313" key="3">
    <source>
        <dbReference type="EMBL" id="QGG95338.1"/>
    </source>
</evidence>
<dbReference type="InterPro" id="IPR029058">
    <property type="entry name" value="AB_hydrolase_fold"/>
</dbReference>
<protein>
    <submittedName>
        <fullName evidence="3">Alpha/beta fold hydrolase</fullName>
    </submittedName>
</protein>
<dbReference type="EMBL" id="CP045851">
    <property type="protein sequence ID" value="QGG95338.1"/>
    <property type="molecule type" value="Genomic_DNA"/>
</dbReference>
<dbReference type="PANTHER" id="PTHR43798">
    <property type="entry name" value="MONOACYLGLYCEROL LIPASE"/>
    <property type="match status" value="1"/>
</dbReference>
<dbReference type="InterPro" id="IPR000073">
    <property type="entry name" value="AB_hydrolase_1"/>
</dbReference>
<proteinExistence type="predicted"/>
<evidence type="ECO:0000313" key="4">
    <source>
        <dbReference type="Proteomes" id="UP000334019"/>
    </source>
</evidence>
<dbReference type="GO" id="GO:0016787">
    <property type="term" value="F:hydrolase activity"/>
    <property type="evidence" value="ECO:0007669"/>
    <property type="project" value="UniProtKB-KW"/>
</dbReference>
<dbReference type="Gene3D" id="3.40.50.1820">
    <property type="entry name" value="alpha/beta hydrolase"/>
    <property type="match status" value="1"/>
</dbReference>
<dbReference type="RefSeq" id="WP_153759446.1">
    <property type="nucleotide sequence ID" value="NZ_CP045851.1"/>
</dbReference>
<dbReference type="PANTHER" id="PTHR43798:SF31">
    <property type="entry name" value="AB HYDROLASE SUPERFAMILY PROTEIN YCLE"/>
    <property type="match status" value="1"/>
</dbReference>
<gene>
    <name evidence="3" type="ORF">GH723_09640</name>
</gene>
<dbReference type="SUPFAM" id="SSF53474">
    <property type="entry name" value="alpha/beta-Hydrolases"/>
    <property type="match status" value="1"/>
</dbReference>
<feature type="domain" description="AB hydrolase-1" evidence="2">
    <location>
        <begin position="29"/>
        <end position="256"/>
    </location>
</feature>
<organism evidence="3 4">
    <name type="scientific">Actinomarinicola tropica</name>
    <dbReference type="NCBI Taxonomy" id="2789776"/>
    <lineage>
        <taxon>Bacteria</taxon>
        <taxon>Bacillati</taxon>
        <taxon>Actinomycetota</taxon>
        <taxon>Acidimicrobiia</taxon>
        <taxon>Acidimicrobiales</taxon>
        <taxon>Iamiaceae</taxon>
        <taxon>Actinomarinicola</taxon>
    </lineage>
</organism>
<accession>A0A5Q2REJ2</accession>
<sequence length="268" mass="28707">MSVARRAGRYGLAIHEHDADGSRPMLPPVVLVHGTMDRATSLAKVARRLPELRVVRYDRRGYGDSRLDPQGHPWPVPASVDEHVADLLDVLDGTPSVVVGHSMGGTIALAAAARHPDAVLAVGAFESPRPWVPWWPAASPGSRAVEDGEVDAATAAERFMRRMIGDARWERLPARSRATRRAEGPALVADMTTIRSPAYDDAAIRCPVVAGAGSGSGDHHARASEELVDQVRHGELVVVEGARHGAHLTHPDEFASFVRRAVDLAVAA</sequence>
<dbReference type="GO" id="GO:0016020">
    <property type="term" value="C:membrane"/>
    <property type="evidence" value="ECO:0007669"/>
    <property type="project" value="TreeGrafter"/>
</dbReference>
<keyword evidence="4" id="KW-1185">Reference proteome</keyword>
<name>A0A5Q2REJ2_9ACTN</name>
<evidence type="ECO:0000259" key="2">
    <source>
        <dbReference type="Pfam" id="PF12697"/>
    </source>
</evidence>
<reference evidence="3 4" key="1">
    <citation type="submission" date="2019-11" db="EMBL/GenBank/DDBJ databases">
        <authorList>
            <person name="He Y."/>
        </authorList>
    </citation>
    <scope>NUCLEOTIDE SEQUENCE [LARGE SCALE GENOMIC DNA]</scope>
    <source>
        <strain evidence="3 4">SCSIO 58843</strain>
    </source>
</reference>
<dbReference type="Pfam" id="PF12697">
    <property type="entry name" value="Abhydrolase_6"/>
    <property type="match status" value="1"/>
</dbReference>
<dbReference type="Proteomes" id="UP000334019">
    <property type="component" value="Chromosome"/>
</dbReference>
<evidence type="ECO:0000256" key="1">
    <source>
        <dbReference type="ARBA" id="ARBA00022801"/>
    </source>
</evidence>